<sequence>LDFSVGTRTFATKMREHNVTIDFAAINLRAPFNEMMAFFDNTLDLIHIGGIPYAWINFQLLDLFVFDWDR</sequence>
<comment type="caution">
    <text evidence="1">The sequence shown here is derived from an EMBL/GenBank/DDBJ whole genome shotgun (WGS) entry which is preliminary data.</text>
</comment>
<dbReference type="AlphaFoldDB" id="A0AA38GIJ6"/>
<dbReference type="PANTHER" id="PTHR44067">
    <property type="entry name" value="S-ADENOSYL-L-METHIONINE-DEPENDENT METHYLTRANSFERASE SUPERFAMILY PROTEIN-RELATED"/>
    <property type="match status" value="1"/>
</dbReference>
<feature type="non-terminal residue" evidence="1">
    <location>
        <position position="1"/>
    </location>
</feature>
<keyword evidence="2" id="KW-1185">Reference proteome</keyword>
<name>A0AA38GIJ6_TAXCH</name>
<dbReference type="EMBL" id="JAHRHJ020000003">
    <property type="protein sequence ID" value="KAH9323261.1"/>
    <property type="molecule type" value="Genomic_DNA"/>
</dbReference>
<dbReference type="Proteomes" id="UP000824469">
    <property type="component" value="Unassembled WGS sequence"/>
</dbReference>
<evidence type="ECO:0000313" key="1">
    <source>
        <dbReference type="EMBL" id="KAH9323261.1"/>
    </source>
</evidence>
<accession>A0AA38GIJ6</accession>
<organism evidence="1 2">
    <name type="scientific">Taxus chinensis</name>
    <name type="common">Chinese yew</name>
    <name type="synonym">Taxus wallichiana var. chinensis</name>
    <dbReference type="NCBI Taxonomy" id="29808"/>
    <lineage>
        <taxon>Eukaryota</taxon>
        <taxon>Viridiplantae</taxon>
        <taxon>Streptophyta</taxon>
        <taxon>Embryophyta</taxon>
        <taxon>Tracheophyta</taxon>
        <taxon>Spermatophyta</taxon>
        <taxon>Pinopsida</taxon>
        <taxon>Pinidae</taxon>
        <taxon>Conifers II</taxon>
        <taxon>Cupressales</taxon>
        <taxon>Taxaceae</taxon>
        <taxon>Taxus</taxon>
    </lineage>
</organism>
<reference evidence="1 2" key="1">
    <citation type="journal article" date="2021" name="Nat. Plants">
        <title>The Taxus genome provides insights into paclitaxel biosynthesis.</title>
        <authorList>
            <person name="Xiong X."/>
            <person name="Gou J."/>
            <person name="Liao Q."/>
            <person name="Li Y."/>
            <person name="Zhou Q."/>
            <person name="Bi G."/>
            <person name="Li C."/>
            <person name="Du R."/>
            <person name="Wang X."/>
            <person name="Sun T."/>
            <person name="Guo L."/>
            <person name="Liang H."/>
            <person name="Lu P."/>
            <person name="Wu Y."/>
            <person name="Zhang Z."/>
            <person name="Ro D.K."/>
            <person name="Shang Y."/>
            <person name="Huang S."/>
            <person name="Yan J."/>
        </authorList>
    </citation>
    <scope>NUCLEOTIDE SEQUENCE [LARGE SCALE GENOMIC DNA]</scope>
    <source>
        <strain evidence="1">Ta-2019</strain>
    </source>
</reference>
<dbReference type="PANTHER" id="PTHR44067:SF1">
    <property type="entry name" value="S-ADENOSYL-L-METHIONINE-DEPENDENT METHYLTRANSFERASES SUPERFAMILY PROTEIN"/>
    <property type="match status" value="1"/>
</dbReference>
<protein>
    <submittedName>
        <fullName evidence="1">Uncharacterized protein</fullName>
    </submittedName>
</protein>
<gene>
    <name evidence="1" type="ORF">KI387_017900</name>
</gene>
<evidence type="ECO:0000313" key="2">
    <source>
        <dbReference type="Proteomes" id="UP000824469"/>
    </source>
</evidence>
<proteinExistence type="predicted"/>
<feature type="non-terminal residue" evidence="1">
    <location>
        <position position="70"/>
    </location>
</feature>
<dbReference type="InterPro" id="IPR053223">
    <property type="entry name" value="Prob_Methyltransferase"/>
</dbReference>